<feature type="domain" description="Fibronectin type-III" evidence="6">
    <location>
        <begin position="773"/>
        <end position="868"/>
    </location>
</feature>
<evidence type="ECO:0000313" key="8">
    <source>
        <dbReference type="EMBL" id="SNR37849.1"/>
    </source>
</evidence>
<feature type="domain" description="P/Homo B" evidence="7">
    <location>
        <begin position="864"/>
        <end position="1014"/>
    </location>
</feature>
<feature type="chain" id="PRO_5013189794" evidence="5">
    <location>
        <begin position="25"/>
        <end position="1276"/>
    </location>
</feature>
<dbReference type="SUPFAM" id="SSF55486">
    <property type="entry name" value="Metalloproteases ('zincins'), catalytic domain"/>
    <property type="match status" value="1"/>
</dbReference>
<dbReference type="InterPro" id="IPR024079">
    <property type="entry name" value="MetalloPept_cat_dom_sf"/>
</dbReference>
<evidence type="ECO:0000256" key="4">
    <source>
        <dbReference type="SAM" id="MobiDB-lite"/>
    </source>
</evidence>
<feature type="signal peptide" evidence="5">
    <location>
        <begin position="1"/>
        <end position="24"/>
    </location>
</feature>
<evidence type="ECO:0000259" key="6">
    <source>
        <dbReference type="PROSITE" id="PS50853"/>
    </source>
</evidence>
<dbReference type="Proteomes" id="UP000198384">
    <property type="component" value="Unassembled WGS sequence"/>
</dbReference>
<keyword evidence="2 5" id="KW-0732">Signal</keyword>
<dbReference type="Gene3D" id="3.40.390.10">
    <property type="entry name" value="Collagenase (Catalytic Domain)"/>
    <property type="match status" value="1"/>
</dbReference>
<dbReference type="GO" id="GO:0004252">
    <property type="term" value="F:serine-type endopeptidase activity"/>
    <property type="evidence" value="ECO:0007669"/>
    <property type="project" value="InterPro"/>
</dbReference>
<reference evidence="8 9" key="1">
    <citation type="submission" date="2017-06" db="EMBL/GenBank/DDBJ databases">
        <authorList>
            <person name="Kim H.J."/>
            <person name="Triplett B.A."/>
        </authorList>
    </citation>
    <scope>NUCLEOTIDE SEQUENCE [LARGE SCALE GENOMIC DNA]</scope>
    <source>
        <strain evidence="8 9">DSM 29150</strain>
    </source>
</reference>
<feature type="region of interest" description="Disordered" evidence="4">
    <location>
        <begin position="548"/>
        <end position="569"/>
    </location>
</feature>
<dbReference type="InterPro" id="IPR008979">
    <property type="entry name" value="Galactose-bd-like_sf"/>
</dbReference>
<dbReference type="NCBIfam" id="TIGR04183">
    <property type="entry name" value="Por_Secre_tail"/>
    <property type="match status" value="1"/>
</dbReference>
<dbReference type="InterPro" id="IPR026444">
    <property type="entry name" value="Secre_tail"/>
</dbReference>
<evidence type="ECO:0000256" key="5">
    <source>
        <dbReference type="SAM" id="SignalP"/>
    </source>
</evidence>
<evidence type="ECO:0000256" key="3">
    <source>
        <dbReference type="ARBA" id="ARBA00022801"/>
    </source>
</evidence>
<dbReference type="InterPro" id="IPR036116">
    <property type="entry name" value="FN3_sf"/>
</dbReference>
<evidence type="ECO:0000256" key="2">
    <source>
        <dbReference type="ARBA" id="ARBA00022729"/>
    </source>
</evidence>
<dbReference type="InterPro" id="IPR002884">
    <property type="entry name" value="P_dom"/>
</dbReference>
<dbReference type="Gene3D" id="2.60.40.10">
    <property type="entry name" value="Immunoglobulins"/>
    <property type="match status" value="2"/>
</dbReference>
<dbReference type="InterPro" id="IPR003961">
    <property type="entry name" value="FN3_dom"/>
</dbReference>
<keyword evidence="9" id="KW-1185">Reference proteome</keyword>
<organism evidence="8 9">
    <name type="scientific">Lutibacter agarilyticus</name>
    <dbReference type="NCBI Taxonomy" id="1109740"/>
    <lineage>
        <taxon>Bacteria</taxon>
        <taxon>Pseudomonadati</taxon>
        <taxon>Bacteroidota</taxon>
        <taxon>Flavobacteriia</taxon>
        <taxon>Flavobacteriales</taxon>
        <taxon>Flavobacteriaceae</taxon>
        <taxon>Lutibacter</taxon>
    </lineage>
</organism>
<dbReference type="Pfam" id="PF01483">
    <property type="entry name" value="P_proprotein"/>
    <property type="match status" value="1"/>
</dbReference>
<evidence type="ECO:0000313" key="9">
    <source>
        <dbReference type="Proteomes" id="UP000198384"/>
    </source>
</evidence>
<dbReference type="OrthoDB" id="9792152at2"/>
<gene>
    <name evidence="8" type="ORF">SAMN06265371_102100</name>
</gene>
<accession>A0A238VWJ3</accession>
<dbReference type="AlphaFoldDB" id="A0A238VWJ3"/>
<proteinExistence type="predicted"/>
<evidence type="ECO:0000259" key="7">
    <source>
        <dbReference type="PROSITE" id="PS51829"/>
    </source>
</evidence>
<keyword evidence="3" id="KW-0378">Hydrolase</keyword>
<dbReference type="PROSITE" id="PS51829">
    <property type="entry name" value="P_HOMO_B"/>
    <property type="match status" value="1"/>
</dbReference>
<evidence type="ECO:0000256" key="1">
    <source>
        <dbReference type="ARBA" id="ARBA00022670"/>
    </source>
</evidence>
<dbReference type="SUPFAM" id="SSF49265">
    <property type="entry name" value="Fibronectin type III"/>
    <property type="match status" value="1"/>
</dbReference>
<dbReference type="EMBL" id="FZNT01000002">
    <property type="protein sequence ID" value="SNR37849.1"/>
    <property type="molecule type" value="Genomic_DNA"/>
</dbReference>
<keyword evidence="1" id="KW-0645">Protease</keyword>
<sequence>MKLIHHKLLFSTLLFFGLVVNISAQTPDKLWFKSTDFQNNSKTKVERRSTPNNYKVYNLDLESLTDKLKNTPQRKDKKATSNLIIDFPSASGEIENYEIFEASVLDEVLQKKYPSIKSYVGKNTTNSAETIRFSVSKIGLHAMILQNKEGAVFIDPFTTDHKSYMVYSKKEVPSINPFVCMFDDVNDKTTTAKTVLSSKSLNANDSQMRSYRLAIATTGEYSQFQLTYHGISSTATETEKKEAILSAINVTMTRVNAIFERDVSLTMKLVTDTDKVIFLDPNTDNLTNDDGSVLINESQTVIDANIGFNNYDIGHTFSTGGGGLAQLNSPCTSSKARGITGSSFPIGDTYDIDFVAHEMGHQFGANHTFNSNEGSCSGNKNDITSIEPGSGSTIMAYAGLCAPDNVQSQSDDYFHLVSIQEMWANISAGNSSSCATLTNTGNSAPVVNALNTYTIPISTPFALTAEASDPDSDTLTYTWEQLDPENAVAPPVATSIEGPSFRSITPSTSPTRYFPNQNTVIAGKLFDTWEVLPSVSRTMKFSVNVRDNNLSGGQSSSQETTITFDGTTGPFNVTSQTSSESWNSNESQTITWNIANTNNAPVNCSTVNILLSTDGGYTFPFELATNIPNNGTYTFSVPNITTNLGRIKVESVGNIFYAINKANLSIQAKEFQLDFSNSTAKVCKPSSAVYNFTYTTFLGFNEETTFSATGNPAGSTVTFSPTTATSNNTNIEVTVSGISNLTIGTYEINLKGVSATSAMEKSELVTLTVFDSTITTPTLTSPENNTVDLLNPFVFEWSADENAESYQIQLATDASFNSIVEENNTLTTNTFTANSLDFNTTYYWRVKSSNNCGESAFSEVFNFSTANVICNTYNSTDKSLEIPDNDPNGVNSIITVINNQTITDINVTVNITHPYVEDLTLTLTSPNGIAILLSVSNGGAGDNYTNTVFDDDATIKISDGFAPFTGSFIPQLPLANLNNIESKGDWTLNVADNGEADTGTILNWSLEICGLNIEVINDDDNDGITNDIDQCPNSTPGSKVNSVGCFTVAEGNFNIEGTGETCLGKANGQIVISTTETHNYTATINGTDYSFTNFQTINDLPAGTYDFCISINEENYEQCFTVVIETGATIAAKATISSNKAAIIISEGTAPFNILVNGKQVFKTSNTSFEIDVTHGDLVEVKTAIECEGVFSKNIDLIEGVLAYPNPSKGRFQITVPYSKKDITVKVYNVQSQLISTKNYSVYNGKILLNIEAVPTGVYFAKIMLDEPVSLKLIKQ</sequence>
<protein>
    <submittedName>
        <fullName evidence="8">Por secretion system C-terminal sorting domain-containing protein</fullName>
    </submittedName>
</protein>
<dbReference type="GO" id="GO:0006508">
    <property type="term" value="P:proteolysis"/>
    <property type="evidence" value="ECO:0007669"/>
    <property type="project" value="UniProtKB-KW"/>
</dbReference>
<dbReference type="InterPro" id="IPR013783">
    <property type="entry name" value="Ig-like_fold"/>
</dbReference>
<dbReference type="Pfam" id="PF18962">
    <property type="entry name" value="Por_Secre_tail"/>
    <property type="match status" value="1"/>
</dbReference>
<name>A0A238VWJ3_9FLAO</name>
<dbReference type="PROSITE" id="PS50853">
    <property type="entry name" value="FN3"/>
    <property type="match status" value="1"/>
</dbReference>
<dbReference type="SUPFAM" id="SSF49785">
    <property type="entry name" value="Galactose-binding domain-like"/>
    <property type="match status" value="1"/>
</dbReference>
<dbReference type="Gene3D" id="2.60.120.260">
    <property type="entry name" value="Galactose-binding domain-like"/>
    <property type="match status" value="1"/>
</dbReference>
<dbReference type="Pfam" id="PF13583">
    <property type="entry name" value="Reprolysin_4"/>
    <property type="match status" value="1"/>
</dbReference>
<dbReference type="GO" id="GO:0008237">
    <property type="term" value="F:metallopeptidase activity"/>
    <property type="evidence" value="ECO:0007669"/>
    <property type="project" value="InterPro"/>
</dbReference>
<dbReference type="RefSeq" id="WP_089380314.1">
    <property type="nucleotide sequence ID" value="NZ_FZNT01000002.1"/>
</dbReference>